<keyword evidence="10" id="KW-0175">Coiled coil</keyword>
<evidence type="ECO:0000256" key="1">
    <source>
        <dbReference type="ARBA" id="ARBA00003618"/>
    </source>
</evidence>
<dbReference type="NCBIfam" id="TIGR00634">
    <property type="entry name" value="recN"/>
    <property type="match status" value="1"/>
</dbReference>
<evidence type="ECO:0000256" key="10">
    <source>
        <dbReference type="SAM" id="Coils"/>
    </source>
</evidence>
<dbReference type="GO" id="GO:0006310">
    <property type="term" value="P:DNA recombination"/>
    <property type="evidence" value="ECO:0007669"/>
    <property type="project" value="InterPro"/>
</dbReference>
<dbReference type="GO" id="GO:0006281">
    <property type="term" value="P:DNA repair"/>
    <property type="evidence" value="ECO:0007669"/>
    <property type="project" value="UniProtKB-KW"/>
</dbReference>
<dbReference type="RefSeq" id="WP_143895280.1">
    <property type="nucleotide sequence ID" value="NZ_VJND01000008.1"/>
</dbReference>
<keyword evidence="5 9" id="KW-0227">DNA damage</keyword>
<protein>
    <recommendedName>
        <fullName evidence="3 9">DNA repair protein RecN</fullName>
    </recommendedName>
    <alternativeName>
        <fullName evidence="8 9">Recombination protein N</fullName>
    </alternativeName>
</protein>
<gene>
    <name evidence="12" type="primary">recN</name>
    <name evidence="12" type="ORF">Tsedi_01521</name>
</gene>
<dbReference type="GO" id="GO:0005524">
    <property type="term" value="F:ATP binding"/>
    <property type="evidence" value="ECO:0007669"/>
    <property type="project" value="UniProtKB-KW"/>
</dbReference>
<dbReference type="CDD" id="cd03241">
    <property type="entry name" value="ABC_RecN"/>
    <property type="match status" value="2"/>
</dbReference>
<dbReference type="EMBL" id="VJND01000008">
    <property type="protein sequence ID" value="TSE25273.1"/>
    <property type="molecule type" value="Genomic_DNA"/>
</dbReference>
<evidence type="ECO:0000256" key="2">
    <source>
        <dbReference type="ARBA" id="ARBA00009441"/>
    </source>
</evidence>
<comment type="caution">
    <text evidence="12">The sequence shown here is derived from an EMBL/GenBank/DDBJ whole genome shotgun (WGS) entry which is preliminary data.</text>
</comment>
<dbReference type="GO" id="GO:0043590">
    <property type="term" value="C:bacterial nucleoid"/>
    <property type="evidence" value="ECO:0007669"/>
    <property type="project" value="TreeGrafter"/>
</dbReference>
<dbReference type="PIRSF" id="PIRSF003128">
    <property type="entry name" value="RecN"/>
    <property type="match status" value="1"/>
</dbReference>
<comment type="function">
    <text evidence="1 9">May be involved in recombinational repair of damaged DNA.</text>
</comment>
<evidence type="ECO:0000256" key="4">
    <source>
        <dbReference type="ARBA" id="ARBA00022741"/>
    </source>
</evidence>
<evidence type="ECO:0000256" key="6">
    <source>
        <dbReference type="ARBA" id="ARBA00022840"/>
    </source>
</evidence>
<keyword evidence="7 9" id="KW-0234">DNA repair</keyword>
<dbReference type="SUPFAM" id="SSF52540">
    <property type="entry name" value="P-loop containing nucleoside triphosphate hydrolases"/>
    <property type="match status" value="1"/>
</dbReference>
<comment type="similarity">
    <text evidence="2 9">Belongs to the RecN family.</text>
</comment>
<evidence type="ECO:0000313" key="13">
    <source>
        <dbReference type="Proteomes" id="UP000320225"/>
    </source>
</evidence>
<dbReference type="Pfam" id="PF02463">
    <property type="entry name" value="SMC_N"/>
    <property type="match status" value="1"/>
</dbReference>
<sequence length="549" mass="59214">MAWQRLTIRDFVIVERLELELEGGFTALTGETGAGKSILIDALQLLLGERADAGVVREGAARAEVAGEFDVPVAARAWLAEQGFEPGDGEPLLLRRVVDAQGRSRAWINGGAATATQLRTLAQWLVEIHGQHAWQGLTRPEAVRALLDGYGRIDTGPLRAAWDVWRAAQAGLEQARQRQQTLQQERERLQWQIDEVARLEPGDDEWDELNRQHARLAHAQALLDAAHEALEALDSRELSAHRLLAQAIAALRAQAHIEPRYGELAEVLQGALAQVDDACRDLQHLLHHTELDPDTLAALDERLGRWVALARRHRCLPQELPARLKAWRQRLQALEQAADLEALAAAAEQARRRYLEVARAVSAARASAAERLGAAVSALLPTLGMEGGRFEVLLEPLAEPAAHGLERVELLVAGHAGATPRPVARVASGGELSRLALAIAVATSAVGEAPTLIFDEIDSGIGGAVAHTVGRLLRELGAQRQVLAVTHLPQVAARAHHHLCVTKVARGGATVSDVAALQAHERVHEIARMLGGSGDSTAAVAHARELLQA</sequence>
<evidence type="ECO:0000256" key="7">
    <source>
        <dbReference type="ARBA" id="ARBA00023204"/>
    </source>
</evidence>
<evidence type="ECO:0000313" key="12">
    <source>
        <dbReference type="EMBL" id="TSE25273.1"/>
    </source>
</evidence>
<evidence type="ECO:0000256" key="3">
    <source>
        <dbReference type="ARBA" id="ARBA00021315"/>
    </source>
</evidence>
<dbReference type="Proteomes" id="UP000320225">
    <property type="component" value="Unassembled WGS sequence"/>
</dbReference>
<feature type="coiled-coil region" evidence="10">
    <location>
        <begin position="172"/>
        <end position="236"/>
    </location>
</feature>
<dbReference type="GO" id="GO:0009432">
    <property type="term" value="P:SOS response"/>
    <property type="evidence" value="ECO:0007669"/>
    <property type="project" value="TreeGrafter"/>
</dbReference>
<dbReference type="AlphaFoldDB" id="A0A554WNX3"/>
<dbReference type="InterPro" id="IPR004604">
    <property type="entry name" value="DNA_recomb/repair_RecN"/>
</dbReference>
<keyword evidence="4" id="KW-0547">Nucleotide-binding</keyword>
<feature type="coiled-coil region" evidence="10">
    <location>
        <begin position="330"/>
        <end position="357"/>
    </location>
</feature>
<evidence type="ECO:0000256" key="9">
    <source>
        <dbReference type="PIRNR" id="PIRNR003128"/>
    </source>
</evidence>
<evidence type="ECO:0000256" key="5">
    <source>
        <dbReference type="ARBA" id="ARBA00022763"/>
    </source>
</evidence>
<dbReference type="NCBIfam" id="NF008121">
    <property type="entry name" value="PRK10869.1"/>
    <property type="match status" value="1"/>
</dbReference>
<dbReference type="FunFam" id="3.40.50.300:FF:000319">
    <property type="entry name" value="DNA repair protein RecN"/>
    <property type="match status" value="1"/>
</dbReference>
<dbReference type="Gene3D" id="3.40.50.300">
    <property type="entry name" value="P-loop containing nucleotide triphosphate hydrolases"/>
    <property type="match status" value="2"/>
</dbReference>
<accession>A0A554WNX3</accession>
<name>A0A554WNX3_9BURK</name>
<evidence type="ECO:0000259" key="11">
    <source>
        <dbReference type="Pfam" id="PF02463"/>
    </source>
</evidence>
<dbReference type="OrthoDB" id="9806954at2"/>
<dbReference type="InterPro" id="IPR003395">
    <property type="entry name" value="RecF/RecN/SMC_N"/>
</dbReference>
<dbReference type="PANTHER" id="PTHR11059">
    <property type="entry name" value="DNA REPAIR PROTEIN RECN"/>
    <property type="match status" value="1"/>
</dbReference>
<keyword evidence="13" id="KW-1185">Reference proteome</keyword>
<dbReference type="PANTHER" id="PTHR11059:SF0">
    <property type="entry name" value="DNA REPAIR PROTEIN RECN"/>
    <property type="match status" value="1"/>
</dbReference>
<evidence type="ECO:0000256" key="8">
    <source>
        <dbReference type="ARBA" id="ARBA00033408"/>
    </source>
</evidence>
<reference evidence="12 13" key="1">
    <citation type="submission" date="2019-07" db="EMBL/GenBank/DDBJ databases">
        <title>Tepidimonas sediminis YIM 72259 draft genome.</title>
        <authorList>
            <person name="Da Costa M.S."/>
            <person name="Froufe H.J.C."/>
            <person name="Egas C."/>
            <person name="Albuquerque L."/>
        </authorList>
    </citation>
    <scope>NUCLEOTIDE SEQUENCE [LARGE SCALE GENOMIC DNA]</scope>
    <source>
        <strain evidence="12 13">YIM 72259</strain>
    </source>
</reference>
<organism evidence="12 13">
    <name type="scientific">Tepidimonas sediminis</name>
    <dbReference type="NCBI Taxonomy" id="2588941"/>
    <lineage>
        <taxon>Bacteria</taxon>
        <taxon>Pseudomonadati</taxon>
        <taxon>Pseudomonadota</taxon>
        <taxon>Betaproteobacteria</taxon>
        <taxon>Burkholderiales</taxon>
        <taxon>Tepidimonas</taxon>
    </lineage>
</organism>
<keyword evidence="6" id="KW-0067">ATP-binding</keyword>
<feature type="domain" description="RecF/RecN/SMC N-terminal" evidence="11">
    <location>
        <begin position="5"/>
        <end position="506"/>
    </location>
</feature>
<proteinExistence type="inferred from homology"/>
<dbReference type="InterPro" id="IPR027417">
    <property type="entry name" value="P-loop_NTPase"/>
</dbReference>